<protein>
    <submittedName>
        <fullName evidence="2">Uncharacterized protein</fullName>
    </submittedName>
</protein>
<organism evidence="2 3">
    <name type="scientific">Ameiurus melas</name>
    <name type="common">Black bullhead</name>
    <name type="synonym">Silurus melas</name>
    <dbReference type="NCBI Taxonomy" id="219545"/>
    <lineage>
        <taxon>Eukaryota</taxon>
        <taxon>Metazoa</taxon>
        <taxon>Chordata</taxon>
        <taxon>Craniata</taxon>
        <taxon>Vertebrata</taxon>
        <taxon>Euteleostomi</taxon>
        <taxon>Actinopterygii</taxon>
        <taxon>Neopterygii</taxon>
        <taxon>Teleostei</taxon>
        <taxon>Ostariophysi</taxon>
        <taxon>Siluriformes</taxon>
        <taxon>Ictaluridae</taxon>
        <taxon>Ameiurus</taxon>
    </lineage>
</organism>
<keyword evidence="3" id="KW-1185">Reference proteome</keyword>
<reference evidence="2 3" key="1">
    <citation type="submission" date="2020-02" db="EMBL/GenBank/DDBJ databases">
        <title>A chromosome-scale genome assembly of the black bullhead catfish (Ameiurus melas).</title>
        <authorList>
            <person name="Wen M."/>
            <person name="Zham M."/>
            <person name="Cabau C."/>
            <person name="Klopp C."/>
            <person name="Donnadieu C."/>
            <person name="Roques C."/>
            <person name="Bouchez O."/>
            <person name="Lampietro C."/>
            <person name="Jouanno E."/>
            <person name="Herpin A."/>
            <person name="Louis A."/>
            <person name="Berthelot C."/>
            <person name="Parey E."/>
            <person name="Roest-Crollius H."/>
            <person name="Braasch I."/>
            <person name="Postlethwait J."/>
            <person name="Robinson-Rechavi M."/>
            <person name="Echchiki A."/>
            <person name="Begum T."/>
            <person name="Montfort J."/>
            <person name="Schartl M."/>
            <person name="Bobe J."/>
            <person name="Guiguen Y."/>
        </authorList>
    </citation>
    <scope>NUCLEOTIDE SEQUENCE [LARGE SCALE GENOMIC DNA]</scope>
    <source>
        <strain evidence="2">M_S1</strain>
        <tissue evidence="2">Blood</tissue>
    </source>
</reference>
<dbReference type="AlphaFoldDB" id="A0A7J6B2L5"/>
<dbReference type="EMBL" id="JAAGNN010000005">
    <property type="protein sequence ID" value="KAF4088687.1"/>
    <property type="molecule type" value="Genomic_DNA"/>
</dbReference>
<dbReference type="Proteomes" id="UP000593565">
    <property type="component" value="Unassembled WGS sequence"/>
</dbReference>
<evidence type="ECO:0000313" key="2">
    <source>
        <dbReference type="EMBL" id="KAF4088687.1"/>
    </source>
</evidence>
<evidence type="ECO:0000313" key="3">
    <source>
        <dbReference type="Proteomes" id="UP000593565"/>
    </source>
</evidence>
<gene>
    <name evidence="2" type="ORF">AMELA_G00057500</name>
</gene>
<evidence type="ECO:0000256" key="1">
    <source>
        <dbReference type="SAM" id="MobiDB-lite"/>
    </source>
</evidence>
<feature type="region of interest" description="Disordered" evidence="1">
    <location>
        <begin position="1"/>
        <end position="25"/>
    </location>
</feature>
<comment type="caution">
    <text evidence="2">The sequence shown here is derived from an EMBL/GenBank/DDBJ whole genome shotgun (WGS) entry which is preliminary data.</text>
</comment>
<sequence length="90" mass="10120">MQSGAEEYSCHEKGGRDSSCCLGDGRERSAPETTLRLSAILALSPRLKPELWSGRQRERSYRFSCSAFPLSARTERPVIPERSVTHHEDV</sequence>
<accession>A0A7J6B2L5</accession>
<proteinExistence type="predicted"/>
<name>A0A7J6B2L5_AMEME</name>